<dbReference type="SUPFAM" id="SSF46548">
    <property type="entry name" value="alpha-helical ferredoxin"/>
    <property type="match status" value="1"/>
</dbReference>
<dbReference type="Gene3D" id="1.10.1060.10">
    <property type="entry name" value="Alpha-helical ferredoxin"/>
    <property type="match status" value="1"/>
</dbReference>
<reference evidence="7" key="1">
    <citation type="submission" date="2018-06" db="EMBL/GenBank/DDBJ databases">
        <authorList>
            <person name="Zhirakovskaya E."/>
        </authorList>
    </citation>
    <scope>NUCLEOTIDE SEQUENCE</scope>
</reference>
<gene>
    <name evidence="7" type="ORF">MNBD_GAMMA26-1279</name>
</gene>
<proteinExistence type="predicted"/>
<dbReference type="GO" id="GO:0005886">
    <property type="term" value="C:plasma membrane"/>
    <property type="evidence" value="ECO:0007669"/>
    <property type="project" value="TreeGrafter"/>
</dbReference>
<dbReference type="GO" id="GO:0016491">
    <property type="term" value="F:oxidoreductase activity"/>
    <property type="evidence" value="ECO:0007669"/>
    <property type="project" value="UniProtKB-KW"/>
</dbReference>
<dbReference type="InterPro" id="IPR051460">
    <property type="entry name" value="HdrC_iron-sulfur_subunit"/>
</dbReference>
<dbReference type="AlphaFoldDB" id="A0A3B1BBU9"/>
<dbReference type="PROSITE" id="PS00198">
    <property type="entry name" value="4FE4S_FER_1"/>
    <property type="match status" value="1"/>
</dbReference>
<keyword evidence="2" id="KW-0479">Metal-binding</keyword>
<accession>A0A3B1BBU9</accession>
<protein>
    <recommendedName>
        <fullName evidence="6">4Fe-4S ferredoxin-type domain-containing protein</fullName>
    </recommendedName>
</protein>
<name>A0A3B1BBU9_9ZZZZ</name>
<keyword evidence="3" id="KW-0560">Oxidoreductase</keyword>
<sequence length="130" mass="14235">MLINPVAKDQTAIRELEIATGENIADCYQCGKCTAGCPASMDPAPSVLIQYLKLGQFEIARNAESIWSCMACLTCSERCPKNVSPAAIIEGLKNLHLRDADPRVNLETMSREFLAQAPQMAVISGFRKFI</sequence>
<dbReference type="InterPro" id="IPR017896">
    <property type="entry name" value="4Fe4S_Fe-S-bd"/>
</dbReference>
<evidence type="ECO:0000256" key="4">
    <source>
        <dbReference type="ARBA" id="ARBA00023004"/>
    </source>
</evidence>
<dbReference type="Pfam" id="PF13237">
    <property type="entry name" value="Fer4_10"/>
    <property type="match status" value="1"/>
</dbReference>
<keyword evidence="4" id="KW-0408">Iron</keyword>
<dbReference type="InterPro" id="IPR009051">
    <property type="entry name" value="Helical_ferredxn"/>
</dbReference>
<evidence type="ECO:0000256" key="5">
    <source>
        <dbReference type="ARBA" id="ARBA00023014"/>
    </source>
</evidence>
<dbReference type="PANTHER" id="PTHR43255">
    <property type="entry name" value="IRON-SULFUR-BINDING OXIDOREDUCTASE FADF-RELATED-RELATED"/>
    <property type="match status" value="1"/>
</dbReference>
<dbReference type="GO" id="GO:0046872">
    <property type="term" value="F:metal ion binding"/>
    <property type="evidence" value="ECO:0007669"/>
    <property type="project" value="UniProtKB-KW"/>
</dbReference>
<evidence type="ECO:0000256" key="2">
    <source>
        <dbReference type="ARBA" id="ARBA00022723"/>
    </source>
</evidence>
<evidence type="ECO:0000259" key="6">
    <source>
        <dbReference type="Pfam" id="PF13237"/>
    </source>
</evidence>
<dbReference type="PANTHER" id="PTHR43255:SF1">
    <property type="entry name" value="IRON-SULFUR-BINDING OXIDOREDUCTASE FADF-RELATED"/>
    <property type="match status" value="1"/>
</dbReference>
<dbReference type="GO" id="GO:0051539">
    <property type="term" value="F:4 iron, 4 sulfur cluster binding"/>
    <property type="evidence" value="ECO:0007669"/>
    <property type="project" value="UniProtKB-KW"/>
</dbReference>
<evidence type="ECO:0000256" key="1">
    <source>
        <dbReference type="ARBA" id="ARBA00022485"/>
    </source>
</evidence>
<keyword evidence="5" id="KW-0411">Iron-sulfur</keyword>
<keyword evidence="1" id="KW-0004">4Fe-4S</keyword>
<dbReference type="EMBL" id="UOFX01000091">
    <property type="protein sequence ID" value="VAX11811.1"/>
    <property type="molecule type" value="Genomic_DNA"/>
</dbReference>
<feature type="domain" description="4Fe-4S ferredoxin-type" evidence="6">
    <location>
        <begin position="25"/>
        <end position="80"/>
    </location>
</feature>
<organism evidence="7">
    <name type="scientific">hydrothermal vent metagenome</name>
    <dbReference type="NCBI Taxonomy" id="652676"/>
    <lineage>
        <taxon>unclassified sequences</taxon>
        <taxon>metagenomes</taxon>
        <taxon>ecological metagenomes</taxon>
    </lineage>
</organism>
<dbReference type="InterPro" id="IPR017900">
    <property type="entry name" value="4Fe4S_Fe_S_CS"/>
</dbReference>
<evidence type="ECO:0000313" key="7">
    <source>
        <dbReference type="EMBL" id="VAX11811.1"/>
    </source>
</evidence>
<evidence type="ECO:0000256" key="3">
    <source>
        <dbReference type="ARBA" id="ARBA00023002"/>
    </source>
</evidence>